<proteinExistence type="predicted"/>
<name>A0A1Y1JYA2_PLAGO</name>
<sequence>LWDQTIEPLWKKLESDYQNVEQSEKKWCTRKKYFKPYLEIPKKLYPPTCYKHVPKKYKCVRPFPPNKCSLQNTCNSVKKYYEMCKSEEVNVPYLPSMFSEAIANGDSPFKDIDDVTFSRQVQTHCDCHSSNYATVISVCVSFFGTVLILFLLNKFTNLGSIMSHKSIHIKRHRKHFDEEKAREAYKRIICNNPHYDVIKNNISYEVVQQH</sequence>
<accession>A0A1Y1JYA2</accession>
<dbReference type="RefSeq" id="XP_028547323.1">
    <property type="nucleotide sequence ID" value="XM_028691522.1"/>
</dbReference>
<protein>
    <submittedName>
        <fullName evidence="2">Variable surface protein</fullName>
    </submittedName>
</protein>
<keyword evidence="1" id="KW-1133">Transmembrane helix</keyword>
<organism evidence="2 3">
    <name type="scientific">Plasmodium gonderi</name>
    <dbReference type="NCBI Taxonomy" id="77519"/>
    <lineage>
        <taxon>Eukaryota</taxon>
        <taxon>Sar</taxon>
        <taxon>Alveolata</taxon>
        <taxon>Apicomplexa</taxon>
        <taxon>Aconoidasida</taxon>
        <taxon>Haemosporida</taxon>
        <taxon>Plasmodiidae</taxon>
        <taxon>Plasmodium</taxon>
        <taxon>Plasmodium (Plasmodium)</taxon>
    </lineage>
</organism>
<reference evidence="3" key="1">
    <citation type="submission" date="2017-04" db="EMBL/GenBank/DDBJ databases">
        <title>Plasmodium gonderi genome.</title>
        <authorList>
            <person name="Arisue N."/>
            <person name="Honma H."/>
            <person name="Kawai S."/>
            <person name="Tougan T."/>
            <person name="Tanabe K."/>
            <person name="Horii T."/>
        </authorList>
    </citation>
    <scope>NUCLEOTIDE SEQUENCE [LARGE SCALE GENOMIC DNA]</scope>
    <source>
        <strain evidence="3">ATCC 30045</strain>
    </source>
</reference>
<dbReference type="AlphaFoldDB" id="A0A1Y1JYA2"/>
<evidence type="ECO:0000313" key="3">
    <source>
        <dbReference type="Proteomes" id="UP000195521"/>
    </source>
</evidence>
<feature type="transmembrane region" description="Helical" evidence="1">
    <location>
        <begin position="132"/>
        <end position="152"/>
    </location>
</feature>
<dbReference type="Proteomes" id="UP000195521">
    <property type="component" value="Unassembled WGS sequence"/>
</dbReference>
<evidence type="ECO:0000256" key="1">
    <source>
        <dbReference type="SAM" id="Phobius"/>
    </source>
</evidence>
<gene>
    <name evidence="2" type="ORF">PGO_004675</name>
</gene>
<dbReference type="EMBL" id="BDQF01000713">
    <property type="protein sequence ID" value="GAW84734.1"/>
    <property type="molecule type" value="Genomic_DNA"/>
</dbReference>
<keyword evidence="3" id="KW-1185">Reference proteome</keyword>
<keyword evidence="1" id="KW-0472">Membrane</keyword>
<comment type="caution">
    <text evidence="2">The sequence shown here is derived from an EMBL/GenBank/DDBJ whole genome shotgun (WGS) entry which is preliminary data.</text>
</comment>
<feature type="non-terminal residue" evidence="2">
    <location>
        <position position="1"/>
    </location>
</feature>
<dbReference type="GeneID" id="39745542"/>
<evidence type="ECO:0000313" key="2">
    <source>
        <dbReference type="EMBL" id="GAW84734.1"/>
    </source>
</evidence>
<keyword evidence="1" id="KW-0812">Transmembrane</keyword>